<dbReference type="Gene3D" id="3.20.20.140">
    <property type="entry name" value="Metal-dependent hydrolases"/>
    <property type="match status" value="1"/>
</dbReference>
<dbReference type="InterPro" id="IPR050378">
    <property type="entry name" value="Metallo-dep_Hydrolases_sf"/>
</dbReference>
<accession>A0ABR2YVY8</accession>
<sequence length="399" mass="42881">MTLGTSLTLIRGQESVYVAEVQPHAILLAGSQIAGLLTKDEADRIESVVCHTFEAGGCIIVPGLVDIHVHLIGGGGEAGPASRTPECQLSDLLNAGITTVVGVLGTDCVSRRQEALVAKCRALDEEGITAHHWAGSYRIPPATLLGSIQQDMCFIESCVGVGEIAISDHRSSAPTPHELARVASEARVGGMLSGKAGLVHIHTGAGPTMLEPLRQALAVSDVPITQFLPTHMDRNTNLLHDGLQWMKEGGCIDFTAGARGQEYVEFIAREEPQFLPNCSVSSDACGSLPVFDQHGKLLEYKVAEPKELLTCLQHLIVDYEVPMEKALPLFTENPARRLKLHNKGKIGVGKDADLLLLNAQTLELQAVFARGQLVKTPEWTRGGAFERGPNIRPHVLPTY</sequence>
<dbReference type="PIRSF" id="PIRSF001238">
    <property type="entry name" value="IadA"/>
    <property type="match status" value="1"/>
</dbReference>
<dbReference type="Gene3D" id="2.30.40.10">
    <property type="entry name" value="Urease, subunit C, domain 1"/>
    <property type="match status" value="1"/>
</dbReference>
<keyword evidence="4" id="KW-1185">Reference proteome</keyword>
<gene>
    <name evidence="3" type="ORF">WJX75_006621</name>
</gene>
<evidence type="ECO:0000313" key="4">
    <source>
        <dbReference type="Proteomes" id="UP001491310"/>
    </source>
</evidence>
<dbReference type="NCBIfam" id="TIGR01975">
    <property type="entry name" value="isoAsp_dipep"/>
    <property type="match status" value="1"/>
</dbReference>
<evidence type="ECO:0000259" key="2">
    <source>
        <dbReference type="Pfam" id="PF07969"/>
    </source>
</evidence>
<dbReference type="InterPro" id="IPR032466">
    <property type="entry name" value="Metal_Hydrolase"/>
</dbReference>
<organism evidence="3 4">
    <name type="scientific">Coccomyxa subellipsoidea</name>
    <dbReference type="NCBI Taxonomy" id="248742"/>
    <lineage>
        <taxon>Eukaryota</taxon>
        <taxon>Viridiplantae</taxon>
        <taxon>Chlorophyta</taxon>
        <taxon>core chlorophytes</taxon>
        <taxon>Trebouxiophyceae</taxon>
        <taxon>Trebouxiophyceae incertae sedis</taxon>
        <taxon>Coccomyxaceae</taxon>
        <taxon>Coccomyxa</taxon>
    </lineage>
</organism>
<protein>
    <recommendedName>
        <fullName evidence="2">Amidohydrolase 3 domain-containing protein</fullName>
    </recommendedName>
</protein>
<evidence type="ECO:0000313" key="3">
    <source>
        <dbReference type="EMBL" id="KAK9915963.1"/>
    </source>
</evidence>
<dbReference type="SUPFAM" id="SSF51338">
    <property type="entry name" value="Composite domain of metallo-dependent hydrolases"/>
    <property type="match status" value="1"/>
</dbReference>
<dbReference type="Proteomes" id="UP001491310">
    <property type="component" value="Unassembled WGS sequence"/>
</dbReference>
<evidence type="ECO:0000256" key="1">
    <source>
        <dbReference type="ARBA" id="ARBA00008829"/>
    </source>
</evidence>
<dbReference type="EMBL" id="JALJOT010000004">
    <property type="protein sequence ID" value="KAK9915963.1"/>
    <property type="molecule type" value="Genomic_DNA"/>
</dbReference>
<dbReference type="SUPFAM" id="SSF51556">
    <property type="entry name" value="Metallo-dependent hydrolases"/>
    <property type="match status" value="1"/>
</dbReference>
<feature type="domain" description="Amidohydrolase 3" evidence="2">
    <location>
        <begin position="318"/>
        <end position="365"/>
    </location>
</feature>
<dbReference type="PANTHER" id="PTHR11647">
    <property type="entry name" value="HYDRANTOINASE/DIHYDROPYRIMIDINASE FAMILY MEMBER"/>
    <property type="match status" value="1"/>
</dbReference>
<dbReference type="InterPro" id="IPR011059">
    <property type="entry name" value="Metal-dep_hydrolase_composite"/>
</dbReference>
<dbReference type="Pfam" id="PF07969">
    <property type="entry name" value="Amidohydro_3"/>
    <property type="match status" value="1"/>
</dbReference>
<comment type="similarity">
    <text evidence="1">Belongs to the metallo-dependent hydrolases superfamily. Hydantoinase/dihydropyrimidinase family.</text>
</comment>
<dbReference type="PANTHER" id="PTHR11647:SF1">
    <property type="entry name" value="COLLAPSIN RESPONSE MEDIATOR PROTEIN"/>
    <property type="match status" value="1"/>
</dbReference>
<name>A0ABR2YVY8_9CHLO</name>
<dbReference type="InterPro" id="IPR013108">
    <property type="entry name" value="Amidohydro_3"/>
</dbReference>
<proteinExistence type="inferred from homology"/>
<reference evidence="3 4" key="1">
    <citation type="journal article" date="2024" name="Nat. Commun.">
        <title>Phylogenomics reveals the evolutionary origins of lichenization in chlorophyte algae.</title>
        <authorList>
            <person name="Puginier C."/>
            <person name="Libourel C."/>
            <person name="Otte J."/>
            <person name="Skaloud P."/>
            <person name="Haon M."/>
            <person name="Grisel S."/>
            <person name="Petersen M."/>
            <person name="Berrin J.G."/>
            <person name="Delaux P.M."/>
            <person name="Dal Grande F."/>
            <person name="Keller J."/>
        </authorList>
    </citation>
    <scope>NUCLEOTIDE SEQUENCE [LARGE SCALE GENOMIC DNA]</scope>
    <source>
        <strain evidence="3 4">SAG 216-7</strain>
    </source>
</reference>
<comment type="caution">
    <text evidence="3">The sequence shown here is derived from an EMBL/GenBank/DDBJ whole genome shotgun (WGS) entry which is preliminary data.</text>
</comment>
<dbReference type="InterPro" id="IPR010229">
    <property type="entry name" value="Pept_M38_dipep"/>
</dbReference>